<dbReference type="PROSITE" id="PS50871">
    <property type="entry name" value="C1Q"/>
    <property type="match status" value="1"/>
</dbReference>
<dbReference type="SMART" id="SM00110">
    <property type="entry name" value="C1Q"/>
    <property type="match status" value="1"/>
</dbReference>
<evidence type="ECO:0000313" key="7">
    <source>
        <dbReference type="Proteomes" id="UP000694890"/>
    </source>
</evidence>
<dbReference type="PANTHER" id="PTHR22923">
    <property type="entry name" value="CEREBELLIN-RELATED"/>
    <property type="match status" value="1"/>
</dbReference>
<dbReference type="GO" id="GO:0005576">
    <property type="term" value="C:extracellular region"/>
    <property type="evidence" value="ECO:0007669"/>
    <property type="project" value="UniProtKB-SubCell"/>
</dbReference>
<feature type="chain" id="PRO_5042568292" evidence="5">
    <location>
        <begin position="18"/>
        <end position="430"/>
    </location>
</feature>
<feature type="coiled-coil region" evidence="4">
    <location>
        <begin position="94"/>
        <end position="294"/>
    </location>
</feature>
<dbReference type="GeneID" id="108890817"/>
<dbReference type="InterPro" id="IPR008983">
    <property type="entry name" value="Tumour_necrosis_fac-like_dom"/>
</dbReference>
<evidence type="ECO:0000256" key="1">
    <source>
        <dbReference type="ARBA" id="ARBA00004613"/>
    </source>
</evidence>
<dbReference type="SUPFAM" id="SSF161270">
    <property type="entry name" value="PspA lactotransferrin-binding region"/>
    <property type="match status" value="1"/>
</dbReference>
<comment type="subcellular location">
    <subcellularLocation>
        <location evidence="1">Secreted</location>
    </subcellularLocation>
</comment>
<dbReference type="SUPFAM" id="SSF49842">
    <property type="entry name" value="TNF-like"/>
    <property type="match status" value="1"/>
</dbReference>
<reference evidence="8" key="1">
    <citation type="submission" date="2025-08" db="UniProtKB">
        <authorList>
            <consortium name="RefSeq"/>
        </authorList>
    </citation>
    <scope>IDENTIFICATION</scope>
    <source>
        <tissue evidence="8">Brain</tissue>
    </source>
</reference>
<organism evidence="7 8">
    <name type="scientific">Lates calcarifer</name>
    <name type="common">Barramundi</name>
    <name type="synonym">Holocentrus calcarifer</name>
    <dbReference type="NCBI Taxonomy" id="8187"/>
    <lineage>
        <taxon>Eukaryota</taxon>
        <taxon>Metazoa</taxon>
        <taxon>Chordata</taxon>
        <taxon>Craniata</taxon>
        <taxon>Vertebrata</taxon>
        <taxon>Euteleostomi</taxon>
        <taxon>Actinopterygii</taxon>
        <taxon>Neopterygii</taxon>
        <taxon>Teleostei</taxon>
        <taxon>Neoteleostei</taxon>
        <taxon>Acanthomorphata</taxon>
        <taxon>Carangaria</taxon>
        <taxon>Carangaria incertae sedis</taxon>
        <taxon>Centropomidae</taxon>
        <taxon>Lates</taxon>
    </lineage>
</organism>
<dbReference type="AlphaFoldDB" id="A0AAJ7Q0F4"/>
<feature type="signal peptide" evidence="5">
    <location>
        <begin position="1"/>
        <end position="17"/>
    </location>
</feature>
<dbReference type="KEGG" id="lcf:108890817"/>
<accession>A0AAJ7Q0F4</accession>
<name>A0AAJ7Q0F4_LATCA</name>
<protein>
    <submittedName>
        <fullName evidence="8">CAP-Gly domain-containing linker protein 1</fullName>
    </submittedName>
</protein>
<evidence type="ECO:0000313" key="8">
    <source>
        <dbReference type="RefSeq" id="XP_018543348.1"/>
    </source>
</evidence>
<evidence type="ECO:0000256" key="5">
    <source>
        <dbReference type="SAM" id="SignalP"/>
    </source>
</evidence>
<keyword evidence="4" id="KW-0175">Coiled coil</keyword>
<evidence type="ECO:0000259" key="6">
    <source>
        <dbReference type="PROSITE" id="PS50871"/>
    </source>
</evidence>
<evidence type="ECO:0000256" key="4">
    <source>
        <dbReference type="SAM" id="Coils"/>
    </source>
</evidence>
<evidence type="ECO:0000256" key="2">
    <source>
        <dbReference type="ARBA" id="ARBA00022525"/>
    </source>
</evidence>
<evidence type="ECO:0000256" key="3">
    <source>
        <dbReference type="ARBA" id="ARBA00022729"/>
    </source>
</evidence>
<dbReference type="PANTHER" id="PTHR22923:SF116">
    <property type="entry name" value="C1Q DOMAIN-CONTAINING PROTEIN"/>
    <property type="match status" value="1"/>
</dbReference>
<dbReference type="InterPro" id="IPR001073">
    <property type="entry name" value="C1q_dom"/>
</dbReference>
<dbReference type="PRINTS" id="PR00007">
    <property type="entry name" value="COMPLEMNTC1Q"/>
</dbReference>
<dbReference type="Proteomes" id="UP000694890">
    <property type="component" value="Linkage group LG14"/>
</dbReference>
<feature type="domain" description="C1q" evidence="6">
    <location>
        <begin position="294"/>
        <end position="430"/>
    </location>
</feature>
<keyword evidence="2" id="KW-0964">Secreted</keyword>
<sequence>MVTKVFFFIALFGVASSTLPRTRTCDPVQDEPKKPPSHCSNYINIEYLDEQMERIEYELTKRIHAVEKKTRNIDELKGLGTKLQELESHIESEFHNTKKQLEESQDDIAGLKREVQKLVNHREIVGGNLTKIEARLDTTERQLREKKAKLENLETETETAFSDTQKLLNLYKSELSNLNTTAQELEVKVEARLDSSRAELEAKLKKIQTDSEAFSTKLKEQKDEVEKFKGEADKKFMDVNEQLQTQKTSLTKQKADAETLRDDVAGITNRLTSAEEKADEQKTLNSEVDKLKAAVNTKVAFSATIIESKDVFTGPKTATTSSTLIFNKVFTNVGNAYNSKTGVFTAPVKGVYHFSFMTFGYNSYTSGGILVKNGHYQVSTWEFTGPDTSDTTSNTVILELNVRDCINIILWEGGKIHTGVFSGFLIYPTL</sequence>
<gene>
    <name evidence="8" type="primary">LOC108890817</name>
</gene>
<proteinExistence type="predicted"/>
<dbReference type="Gene3D" id="2.60.120.40">
    <property type="match status" value="1"/>
</dbReference>
<keyword evidence="3 5" id="KW-0732">Signal</keyword>
<dbReference type="RefSeq" id="XP_018543348.1">
    <property type="nucleotide sequence ID" value="XM_018687832.2"/>
</dbReference>
<dbReference type="Gene3D" id="6.10.140.920">
    <property type="match status" value="1"/>
</dbReference>
<dbReference type="Pfam" id="PF00386">
    <property type="entry name" value="C1q"/>
    <property type="match status" value="1"/>
</dbReference>
<dbReference type="InterPro" id="IPR050822">
    <property type="entry name" value="Cerebellin_Synaptic_Org"/>
</dbReference>